<dbReference type="RefSeq" id="WP_207861411.1">
    <property type="nucleotide sequence ID" value="NZ_JAFREP010000024.1"/>
</dbReference>
<sequence length="289" mass="32895">MAITAEFRVADDTFTFQNIPGYRISFCMTPGQSYQGHYYVYLVDRIEAQSTITSPIAPGTKMRRGTLDIVGNQRSYTFKDIDLYSVETIINYRERMRLVCFKYDDQLTSRHALPAQLKNSADNQPELGPLNDDYNFKLEGTLPKRLLAYQLMNGSYFSTVMRLATLRDESNSLLERIIEANDQEVVSQDPFRPFTISLSSNTVDLDPRTLEHAFIDESFGLFLDYPSPTLTTLTENAHPAQAALQVPYYSHRDLLSFVGARGLPPSKGKDTVETATFVFREVYRDLAMV</sequence>
<dbReference type="AlphaFoldDB" id="A0A8J7U577"/>
<proteinExistence type="predicted"/>
<keyword evidence="2" id="KW-1185">Reference proteome</keyword>
<name>A0A8J7U577_9BACT</name>
<dbReference type="EMBL" id="JAFREP010000024">
    <property type="protein sequence ID" value="MBO1321437.1"/>
    <property type="molecule type" value="Genomic_DNA"/>
</dbReference>
<evidence type="ECO:0000313" key="1">
    <source>
        <dbReference type="EMBL" id="MBO1321437.1"/>
    </source>
</evidence>
<evidence type="ECO:0000313" key="2">
    <source>
        <dbReference type="Proteomes" id="UP000664417"/>
    </source>
</evidence>
<reference evidence="1" key="1">
    <citation type="submission" date="2021-03" db="EMBL/GenBank/DDBJ databases">
        <authorList>
            <person name="Wang G."/>
        </authorList>
    </citation>
    <scope>NUCLEOTIDE SEQUENCE</scope>
    <source>
        <strain evidence="1">KCTC 12899</strain>
    </source>
</reference>
<gene>
    <name evidence="1" type="ORF">J3U88_23345</name>
</gene>
<protein>
    <submittedName>
        <fullName evidence="1">Uncharacterized protein</fullName>
    </submittedName>
</protein>
<dbReference type="Proteomes" id="UP000664417">
    <property type="component" value="Unassembled WGS sequence"/>
</dbReference>
<organism evidence="1 2">
    <name type="scientific">Acanthopleuribacter pedis</name>
    <dbReference type="NCBI Taxonomy" id="442870"/>
    <lineage>
        <taxon>Bacteria</taxon>
        <taxon>Pseudomonadati</taxon>
        <taxon>Acidobacteriota</taxon>
        <taxon>Holophagae</taxon>
        <taxon>Acanthopleuribacterales</taxon>
        <taxon>Acanthopleuribacteraceae</taxon>
        <taxon>Acanthopleuribacter</taxon>
    </lineage>
</organism>
<comment type="caution">
    <text evidence="1">The sequence shown here is derived from an EMBL/GenBank/DDBJ whole genome shotgun (WGS) entry which is preliminary data.</text>
</comment>
<accession>A0A8J7U577</accession>